<dbReference type="InterPro" id="IPR013022">
    <property type="entry name" value="Xyl_isomerase-like_TIM-brl"/>
</dbReference>
<proteinExistence type="predicted"/>
<dbReference type="SUPFAM" id="SSF51658">
    <property type="entry name" value="Xylose isomerase-like"/>
    <property type="match status" value="1"/>
</dbReference>
<gene>
    <name evidence="2" type="ORF">GQ651_18470</name>
</gene>
<dbReference type="Pfam" id="PF01261">
    <property type="entry name" value="AP_endonuc_2"/>
    <property type="match status" value="1"/>
</dbReference>
<dbReference type="PANTHER" id="PTHR12110:SF41">
    <property type="entry name" value="INOSOSE DEHYDRATASE"/>
    <property type="match status" value="1"/>
</dbReference>
<evidence type="ECO:0000313" key="2">
    <source>
        <dbReference type="EMBL" id="MXQ09835.1"/>
    </source>
</evidence>
<reference evidence="2 3" key="2">
    <citation type="submission" date="2020-03" db="EMBL/GenBank/DDBJ databases">
        <title>Kangsaoukella pontilimi gen. nov., sp. nov., a new member of the family Rhodobacteraceae isolated from a tidal mudflat.</title>
        <authorList>
            <person name="Kim I.S."/>
        </authorList>
    </citation>
    <scope>NUCLEOTIDE SEQUENCE [LARGE SCALE GENOMIC DNA]</scope>
    <source>
        <strain evidence="2 3">GH1-50</strain>
    </source>
</reference>
<dbReference type="PANTHER" id="PTHR12110">
    <property type="entry name" value="HYDROXYPYRUVATE ISOMERASE"/>
    <property type="match status" value="1"/>
</dbReference>
<name>A0A7C9MM57_9RHOB</name>
<comment type="caution">
    <text evidence="2">The sequence shown here is derived from an EMBL/GenBank/DDBJ whole genome shotgun (WGS) entry which is preliminary data.</text>
</comment>
<feature type="domain" description="Xylose isomerase-like TIM barrel" evidence="1">
    <location>
        <begin position="22"/>
        <end position="237"/>
    </location>
</feature>
<dbReference type="InterPro" id="IPR036237">
    <property type="entry name" value="Xyl_isomerase-like_sf"/>
</dbReference>
<dbReference type="Proteomes" id="UP000480350">
    <property type="component" value="Unassembled WGS sequence"/>
</dbReference>
<organism evidence="2 3">
    <name type="scientific">Kangsaoukella pontilimi</name>
    <dbReference type="NCBI Taxonomy" id="2691042"/>
    <lineage>
        <taxon>Bacteria</taxon>
        <taxon>Pseudomonadati</taxon>
        <taxon>Pseudomonadota</taxon>
        <taxon>Alphaproteobacteria</taxon>
        <taxon>Rhodobacterales</taxon>
        <taxon>Paracoccaceae</taxon>
        <taxon>Kangsaoukella</taxon>
    </lineage>
</organism>
<dbReference type="AlphaFoldDB" id="A0A7C9MM57"/>
<evidence type="ECO:0000313" key="3">
    <source>
        <dbReference type="Proteomes" id="UP000480350"/>
    </source>
</evidence>
<keyword evidence="3" id="KW-1185">Reference proteome</keyword>
<evidence type="ECO:0000259" key="1">
    <source>
        <dbReference type="Pfam" id="PF01261"/>
    </source>
</evidence>
<sequence length="253" mass="27565">MREFSYQLYSSRNFGPLPDTLAMLAEAGYSMVEGYGALFADDDSVDMIREALDTTGLRMPTAHFGIDMLTGTPDRALAVARKLGVEAVFAPYLAAEDRPSDAAGWAAFGKRLAEAGKPVVDAGLRFGWHNHDFEFQDIGGDDLPIDLIAQASPDIMLELDLAWVAVGGHDPVDWIGKYSDRILSAHIKDIAPKGENADEDGWADVGHGTMDWPAIFSALDRSSAAYFVIEHDNPSDDRRFATRSLATVNALQE</sequence>
<reference evidence="2 3" key="1">
    <citation type="submission" date="2019-12" db="EMBL/GenBank/DDBJ databases">
        <authorList>
            <person name="Lee S.D."/>
        </authorList>
    </citation>
    <scope>NUCLEOTIDE SEQUENCE [LARGE SCALE GENOMIC DNA]</scope>
    <source>
        <strain evidence="2 3">GH1-50</strain>
    </source>
</reference>
<dbReference type="RefSeq" id="WP_160765760.1">
    <property type="nucleotide sequence ID" value="NZ_WUPT01000007.1"/>
</dbReference>
<dbReference type="InterPro" id="IPR050312">
    <property type="entry name" value="IolE/XylAMocC-like"/>
</dbReference>
<dbReference type="Gene3D" id="3.20.20.150">
    <property type="entry name" value="Divalent-metal-dependent TIM barrel enzymes"/>
    <property type="match status" value="1"/>
</dbReference>
<protein>
    <submittedName>
        <fullName evidence="2">TIM barrel protein</fullName>
    </submittedName>
</protein>
<accession>A0A7C9MM57</accession>
<dbReference type="EMBL" id="WUPT01000007">
    <property type="protein sequence ID" value="MXQ09835.1"/>
    <property type="molecule type" value="Genomic_DNA"/>
</dbReference>